<comment type="caution">
    <text evidence="1">The sequence shown here is derived from an EMBL/GenBank/DDBJ whole genome shotgun (WGS) entry which is preliminary data.</text>
</comment>
<keyword evidence="2" id="KW-1185">Reference proteome</keyword>
<reference evidence="1 2" key="2">
    <citation type="journal article" date="2022" name="Mol. Ecol. Resour.">
        <title>The genomes of chicory, endive, great burdock and yacon provide insights into Asteraceae paleo-polyploidization history and plant inulin production.</title>
        <authorList>
            <person name="Fan W."/>
            <person name="Wang S."/>
            <person name="Wang H."/>
            <person name="Wang A."/>
            <person name="Jiang F."/>
            <person name="Liu H."/>
            <person name="Zhao H."/>
            <person name="Xu D."/>
            <person name="Zhang Y."/>
        </authorList>
    </citation>
    <scope>NUCLEOTIDE SEQUENCE [LARGE SCALE GENOMIC DNA]</scope>
    <source>
        <strain evidence="2">cv. Yunnan</strain>
        <tissue evidence="1">Leaves</tissue>
    </source>
</reference>
<name>A0ACB8ZD65_9ASTR</name>
<reference evidence="2" key="1">
    <citation type="journal article" date="2022" name="Mol. Ecol. Resour.">
        <title>The genomes of chicory, endive, great burdock and yacon provide insights into Asteraceae palaeo-polyploidization history and plant inulin production.</title>
        <authorList>
            <person name="Fan W."/>
            <person name="Wang S."/>
            <person name="Wang H."/>
            <person name="Wang A."/>
            <person name="Jiang F."/>
            <person name="Liu H."/>
            <person name="Zhao H."/>
            <person name="Xu D."/>
            <person name="Zhang Y."/>
        </authorList>
    </citation>
    <scope>NUCLEOTIDE SEQUENCE [LARGE SCALE GENOMIC DNA]</scope>
    <source>
        <strain evidence="2">cv. Yunnan</strain>
    </source>
</reference>
<evidence type="ECO:0000313" key="1">
    <source>
        <dbReference type="EMBL" id="KAI3695246.1"/>
    </source>
</evidence>
<protein>
    <submittedName>
        <fullName evidence="1">Uncharacterized protein</fullName>
    </submittedName>
</protein>
<dbReference type="EMBL" id="CM042043">
    <property type="protein sequence ID" value="KAI3695246.1"/>
    <property type="molecule type" value="Genomic_DNA"/>
</dbReference>
<evidence type="ECO:0000313" key="2">
    <source>
        <dbReference type="Proteomes" id="UP001056120"/>
    </source>
</evidence>
<gene>
    <name evidence="1" type="ORF">L1987_78238</name>
</gene>
<sequence>MSSQSKNISVSAPSSSSGLNHPIPPPPSFQKQNDNLPKKTTSAGFSGSGIPAGGPVFVSNDENLKLFSEVKQQIEQQKKTNLMLFRELEKVKESKKPVEGTTPLQPRILDFNYSGSSEIHKGDFLPMQTGITTVGPT</sequence>
<accession>A0ACB8ZD65</accession>
<dbReference type="Proteomes" id="UP001056120">
    <property type="component" value="Linkage Group LG26"/>
</dbReference>
<organism evidence="1 2">
    <name type="scientific">Smallanthus sonchifolius</name>
    <dbReference type="NCBI Taxonomy" id="185202"/>
    <lineage>
        <taxon>Eukaryota</taxon>
        <taxon>Viridiplantae</taxon>
        <taxon>Streptophyta</taxon>
        <taxon>Embryophyta</taxon>
        <taxon>Tracheophyta</taxon>
        <taxon>Spermatophyta</taxon>
        <taxon>Magnoliopsida</taxon>
        <taxon>eudicotyledons</taxon>
        <taxon>Gunneridae</taxon>
        <taxon>Pentapetalae</taxon>
        <taxon>asterids</taxon>
        <taxon>campanulids</taxon>
        <taxon>Asterales</taxon>
        <taxon>Asteraceae</taxon>
        <taxon>Asteroideae</taxon>
        <taxon>Heliantheae alliance</taxon>
        <taxon>Millerieae</taxon>
        <taxon>Smallanthus</taxon>
    </lineage>
</organism>
<proteinExistence type="predicted"/>